<dbReference type="AlphaFoldDB" id="A0A897NCD1"/>
<dbReference type="KEGG" id="hds:HSR122_1241"/>
<sequence length="55" mass="6011">MTIRARPSGFESSICPADSIRCLNVMVESDDREVIVIVTVDDLSGVVARTTLDEQ</sequence>
<evidence type="ECO:0000313" key="2">
    <source>
        <dbReference type="Proteomes" id="UP000662973"/>
    </source>
</evidence>
<name>A0A897NCD1_9EURY</name>
<organism evidence="1 2">
    <name type="scientific">Halapricum desulfuricans</name>
    <dbReference type="NCBI Taxonomy" id="2841257"/>
    <lineage>
        <taxon>Archaea</taxon>
        <taxon>Methanobacteriati</taxon>
        <taxon>Methanobacteriota</taxon>
        <taxon>Stenosarchaea group</taxon>
        <taxon>Halobacteria</taxon>
        <taxon>Halobacteriales</taxon>
        <taxon>Haloarculaceae</taxon>
        <taxon>Halapricum</taxon>
    </lineage>
</organism>
<keyword evidence="2" id="KW-1185">Reference proteome</keyword>
<dbReference type="EMBL" id="CP064788">
    <property type="protein sequence ID" value="QSG08639.1"/>
    <property type="molecule type" value="Genomic_DNA"/>
</dbReference>
<reference evidence="1 2" key="1">
    <citation type="submission" date="2020-11" db="EMBL/GenBank/DDBJ databases">
        <title>Carbohydrate-dependent, anaerobic sulfur respiration: A novel catabolism in halophilic archaea.</title>
        <authorList>
            <person name="Sorokin D.Y."/>
            <person name="Messina E."/>
            <person name="Smedile F."/>
            <person name="La Cono V."/>
            <person name="Hallsworth J.E."/>
            <person name="Yakimov M.M."/>
        </authorList>
    </citation>
    <scope>NUCLEOTIDE SEQUENCE [LARGE SCALE GENOMIC DNA]</scope>
    <source>
        <strain evidence="1 2">HSR12-2</strain>
    </source>
</reference>
<gene>
    <name evidence="1" type="ORF">HSR122_1241</name>
</gene>
<accession>A0A897NCD1</accession>
<proteinExistence type="predicted"/>
<dbReference type="Proteomes" id="UP000662973">
    <property type="component" value="Chromosome"/>
</dbReference>
<evidence type="ECO:0000313" key="1">
    <source>
        <dbReference type="EMBL" id="QSG08639.1"/>
    </source>
</evidence>
<protein>
    <submittedName>
        <fullName evidence="1">Uncharacterized protein</fullName>
    </submittedName>
</protein>